<dbReference type="PROSITE" id="PS50082">
    <property type="entry name" value="WD_REPEATS_2"/>
    <property type="match status" value="5"/>
</dbReference>
<feature type="repeat" description="WD" evidence="3">
    <location>
        <begin position="166"/>
        <end position="207"/>
    </location>
</feature>
<dbReference type="InterPro" id="IPR036322">
    <property type="entry name" value="WD40_repeat_dom_sf"/>
</dbReference>
<evidence type="ECO:0000256" key="4">
    <source>
        <dbReference type="SAM" id="MobiDB-lite"/>
    </source>
</evidence>
<dbReference type="InterPro" id="IPR019775">
    <property type="entry name" value="WD40_repeat_CS"/>
</dbReference>
<dbReference type="PROSITE" id="PS50294">
    <property type="entry name" value="WD_REPEATS_REGION"/>
    <property type="match status" value="4"/>
</dbReference>
<feature type="repeat" description="WD" evidence="3">
    <location>
        <begin position="73"/>
        <end position="114"/>
    </location>
</feature>
<dbReference type="AlphaFoldDB" id="A0AAE1QQ77"/>
<keyword evidence="1 3" id="KW-0853">WD repeat</keyword>
<dbReference type="PROSITE" id="PS00678">
    <property type="entry name" value="WD_REPEATS_1"/>
    <property type="match status" value="1"/>
</dbReference>
<feature type="compositionally biased region" description="Polar residues" evidence="4">
    <location>
        <begin position="497"/>
        <end position="525"/>
    </location>
</feature>
<dbReference type="InterPro" id="IPR020472">
    <property type="entry name" value="WD40_PAC1"/>
</dbReference>
<sequence>MAVSKNKFNANTRKKTTVSYVIRDKVEKYHRSGVNALQYDSISQRLYTAGRDSIIRKWNVEFDKNDEPYIQSMEHHTDWCNDIVLCSGGNNLISASSDNTVKVWNATKGFCMSTLRTHKDYVKALAYAKDIDQVASAGLDRNIFLWDVNTLTALTASNNTVTTSSLTGNKDSIYSLAMNSNGSIIASGSTEKKIRLWDPRTTQKLMKLKGHSDNVRSLILNKDGTQCLSASSDGTVRLWSIGQQRSIAVIRVHTDGVWTLQTNDNFSVVYSAGRDKRIVMTDLSNTENGLIVCEETAPVLRMLTLPNNKSMWISTTDSNVKKWPLPSPKEMIPFSQQLDTSESELSDQTYRYNLPEMYISGNRSIRKFHVLNEKRYILTKDSDDNVAIFDVLNACEVQNLGKVDFEEEIKRRSKMVYVPNWFTVDLKSGLLSIHLEDPDCFSAWVSSKEYGLSELTETKINLGCLVLQSLLDNWVSSLNKNKNGNSLNVNGDEAENETNNYNSKHSNTNSELENAEITGNDTKSTIKPRLRKPQISITIPEMKHNKVA</sequence>
<dbReference type="CDD" id="cd00200">
    <property type="entry name" value="WD40"/>
    <property type="match status" value="1"/>
</dbReference>
<keyword evidence="6" id="KW-1185">Reference proteome</keyword>
<protein>
    <recommendedName>
        <fullName evidence="7">WD repeat-containing protein 48 homolog</fullName>
    </recommendedName>
</protein>
<keyword evidence="2" id="KW-0677">Repeat</keyword>
<feature type="region of interest" description="Disordered" evidence="4">
    <location>
        <begin position="485"/>
        <end position="526"/>
    </location>
</feature>
<gene>
    <name evidence="5" type="ORF">RND71_043718</name>
</gene>
<dbReference type="SUPFAM" id="SSF50978">
    <property type="entry name" value="WD40 repeat-like"/>
    <property type="match status" value="1"/>
</dbReference>
<dbReference type="EMBL" id="JAVYJV010000044">
    <property type="protein sequence ID" value="KAK4337249.1"/>
    <property type="molecule type" value="Genomic_DNA"/>
</dbReference>
<comment type="caution">
    <text evidence="5">The sequence shown here is derived from an EMBL/GenBank/DDBJ whole genome shotgun (WGS) entry which is preliminary data.</text>
</comment>
<dbReference type="FunFam" id="2.130.10.10:FF:000543">
    <property type="entry name" value="WD repeat-containing protein 48 homolog"/>
    <property type="match status" value="1"/>
</dbReference>
<evidence type="ECO:0008006" key="7">
    <source>
        <dbReference type="Google" id="ProtNLM"/>
    </source>
</evidence>
<organism evidence="5 6">
    <name type="scientific">Anisodus tanguticus</name>
    <dbReference type="NCBI Taxonomy" id="243964"/>
    <lineage>
        <taxon>Eukaryota</taxon>
        <taxon>Viridiplantae</taxon>
        <taxon>Streptophyta</taxon>
        <taxon>Embryophyta</taxon>
        <taxon>Tracheophyta</taxon>
        <taxon>Spermatophyta</taxon>
        <taxon>Magnoliopsida</taxon>
        <taxon>eudicotyledons</taxon>
        <taxon>Gunneridae</taxon>
        <taxon>Pentapetalae</taxon>
        <taxon>asterids</taxon>
        <taxon>lamiids</taxon>
        <taxon>Solanales</taxon>
        <taxon>Solanaceae</taxon>
        <taxon>Solanoideae</taxon>
        <taxon>Hyoscyameae</taxon>
        <taxon>Anisodus</taxon>
    </lineage>
</organism>
<dbReference type="SMART" id="SM00320">
    <property type="entry name" value="WD40"/>
    <property type="match status" value="7"/>
</dbReference>
<evidence type="ECO:0000256" key="3">
    <source>
        <dbReference type="PROSITE-ProRule" id="PRU00221"/>
    </source>
</evidence>
<dbReference type="PANTHER" id="PTHR19862">
    <property type="entry name" value="WD REPEAT-CONTAINING PROTEIN 48"/>
    <property type="match status" value="1"/>
</dbReference>
<dbReference type="InterPro" id="IPR001680">
    <property type="entry name" value="WD40_rpt"/>
</dbReference>
<evidence type="ECO:0000256" key="2">
    <source>
        <dbReference type="ARBA" id="ARBA00022737"/>
    </source>
</evidence>
<evidence type="ECO:0000256" key="1">
    <source>
        <dbReference type="ARBA" id="ARBA00022574"/>
    </source>
</evidence>
<evidence type="ECO:0000313" key="5">
    <source>
        <dbReference type="EMBL" id="KAK4337249.1"/>
    </source>
</evidence>
<feature type="repeat" description="WD" evidence="3">
    <location>
        <begin position="208"/>
        <end position="249"/>
    </location>
</feature>
<dbReference type="PANTHER" id="PTHR19862:SF14">
    <property type="entry name" value="WD REPEAT-CONTAINING PROTEIN 48"/>
    <property type="match status" value="1"/>
</dbReference>
<feature type="repeat" description="WD" evidence="3">
    <location>
        <begin position="115"/>
        <end position="156"/>
    </location>
</feature>
<dbReference type="GO" id="GO:0043130">
    <property type="term" value="F:ubiquitin binding"/>
    <property type="evidence" value="ECO:0007669"/>
    <property type="project" value="TreeGrafter"/>
</dbReference>
<dbReference type="GO" id="GO:0000724">
    <property type="term" value="P:double-strand break repair via homologous recombination"/>
    <property type="evidence" value="ECO:0007669"/>
    <property type="project" value="TreeGrafter"/>
</dbReference>
<dbReference type="InterPro" id="IPR051246">
    <property type="entry name" value="WDR48"/>
</dbReference>
<evidence type="ECO:0000313" key="6">
    <source>
        <dbReference type="Proteomes" id="UP001291623"/>
    </source>
</evidence>
<feature type="repeat" description="WD" evidence="3">
    <location>
        <begin position="27"/>
        <end position="61"/>
    </location>
</feature>
<dbReference type="Pfam" id="PF00400">
    <property type="entry name" value="WD40"/>
    <property type="match status" value="6"/>
</dbReference>
<name>A0AAE1QQ77_9SOLA</name>
<dbReference type="Gene3D" id="2.130.10.10">
    <property type="entry name" value="YVTN repeat-like/Quinoprotein amine dehydrogenase"/>
    <property type="match status" value="2"/>
</dbReference>
<dbReference type="InterPro" id="IPR015943">
    <property type="entry name" value="WD40/YVTN_repeat-like_dom_sf"/>
</dbReference>
<accession>A0AAE1QQ77</accession>
<dbReference type="PRINTS" id="PR00320">
    <property type="entry name" value="GPROTEINBRPT"/>
</dbReference>
<reference evidence="5" key="1">
    <citation type="submission" date="2023-12" db="EMBL/GenBank/DDBJ databases">
        <title>Genome assembly of Anisodus tanguticus.</title>
        <authorList>
            <person name="Wang Y.-J."/>
        </authorList>
    </citation>
    <scope>NUCLEOTIDE SEQUENCE</scope>
    <source>
        <strain evidence="5">KB-2021</strain>
        <tissue evidence="5">Leaf</tissue>
    </source>
</reference>
<dbReference type="Proteomes" id="UP001291623">
    <property type="component" value="Unassembled WGS sequence"/>
</dbReference>
<proteinExistence type="predicted"/>